<evidence type="ECO:0000256" key="6">
    <source>
        <dbReference type="ARBA" id="ARBA00048718"/>
    </source>
</evidence>
<keyword evidence="2" id="KW-0808">Transferase</keyword>
<evidence type="ECO:0000259" key="7">
    <source>
        <dbReference type="SMART" id="SM01144"/>
    </source>
</evidence>
<dbReference type="AlphaFoldDB" id="A0AAD3CHB4"/>
<dbReference type="GO" id="GO:0008033">
    <property type="term" value="P:tRNA processing"/>
    <property type="evidence" value="ECO:0007669"/>
    <property type="project" value="UniProtKB-KW"/>
</dbReference>
<evidence type="ECO:0000256" key="2">
    <source>
        <dbReference type="ARBA" id="ARBA00022679"/>
    </source>
</evidence>
<dbReference type="PANTHER" id="PTHR21392:SF0">
    <property type="entry name" value="TRNA-URIDINE AMINOCARBOXYPROPYLTRANSFERASE 2"/>
    <property type="match status" value="1"/>
</dbReference>
<keyword evidence="3" id="KW-0949">S-adenosyl-L-methionine</keyword>
<evidence type="ECO:0000313" key="8">
    <source>
        <dbReference type="EMBL" id="GFH45821.1"/>
    </source>
</evidence>
<dbReference type="GO" id="GO:0016432">
    <property type="term" value="F:tRNA-uridine aminocarboxypropyltransferase activity"/>
    <property type="evidence" value="ECO:0007669"/>
    <property type="project" value="UniProtKB-EC"/>
</dbReference>
<organism evidence="8 9">
    <name type="scientific">Chaetoceros tenuissimus</name>
    <dbReference type="NCBI Taxonomy" id="426638"/>
    <lineage>
        <taxon>Eukaryota</taxon>
        <taxon>Sar</taxon>
        <taxon>Stramenopiles</taxon>
        <taxon>Ochrophyta</taxon>
        <taxon>Bacillariophyta</taxon>
        <taxon>Coscinodiscophyceae</taxon>
        <taxon>Chaetocerotophycidae</taxon>
        <taxon>Chaetocerotales</taxon>
        <taxon>Chaetocerotaceae</taxon>
        <taxon>Chaetoceros</taxon>
    </lineage>
</organism>
<dbReference type="EC" id="2.5.1.25" evidence="1"/>
<gene>
    <name evidence="8" type="ORF">CTEN210_02295</name>
</gene>
<evidence type="ECO:0000256" key="1">
    <source>
        <dbReference type="ARBA" id="ARBA00012386"/>
    </source>
</evidence>
<sequence>MTLGSTCMCFMIPSNSIKTQLRSMNDNDSEGSSILGSLSDPGLSFVLLQHEKEVNRPSGTAKLVLEESYVTRWKWSGRNDNDYIRKRLFELKGHNDEVDVYLVWTGGEKVQTYFADQENFVKQKRIVYIILDGTWKEAQTMFRKIPNLMSIPRVTLDDFQTTYHIRADYTDWRKKNSKDTNKVNNASHLLCTAETVAAILSLHDLADHSSVIQSRLDAFQQKFRKGLHSLES</sequence>
<name>A0AAD3CHB4_9STRA</name>
<reference evidence="8 9" key="1">
    <citation type="journal article" date="2021" name="Sci. Rep.">
        <title>The genome of the diatom Chaetoceros tenuissimus carries an ancient integrated fragment of an extant virus.</title>
        <authorList>
            <person name="Hongo Y."/>
            <person name="Kimura K."/>
            <person name="Takaki Y."/>
            <person name="Yoshida Y."/>
            <person name="Baba S."/>
            <person name="Kobayashi G."/>
            <person name="Nagasaki K."/>
            <person name="Hano T."/>
            <person name="Tomaru Y."/>
        </authorList>
    </citation>
    <scope>NUCLEOTIDE SEQUENCE [LARGE SCALE GENOMIC DNA]</scope>
    <source>
        <strain evidence="8 9">NIES-3715</strain>
    </source>
</reference>
<dbReference type="Pfam" id="PF03942">
    <property type="entry name" value="DTW"/>
    <property type="match status" value="1"/>
</dbReference>
<dbReference type="PANTHER" id="PTHR21392">
    <property type="entry name" value="TRNA-URIDINE AMINOCARBOXYPROPYLTRANSFERASE 2"/>
    <property type="match status" value="1"/>
</dbReference>
<comment type="caution">
    <text evidence="8">The sequence shown here is derived from an EMBL/GenBank/DDBJ whole genome shotgun (WGS) entry which is preliminary data.</text>
</comment>
<keyword evidence="4" id="KW-0819">tRNA processing</keyword>
<feature type="domain" description="DTW" evidence="7">
    <location>
        <begin position="32"/>
        <end position="228"/>
    </location>
</feature>
<comment type="catalytic activity">
    <reaction evidence="6">
        <text>a uridine in tRNA + S-adenosyl-L-methionine = a 3-[(3S)-3-amino-3-carboxypropyl]uridine in tRNA + S-methyl-5'-thioadenosine + H(+)</text>
        <dbReference type="Rhea" id="RHEA:62432"/>
        <dbReference type="Rhea" id="RHEA-COMP:13339"/>
        <dbReference type="Rhea" id="RHEA-COMP:16092"/>
        <dbReference type="ChEBI" id="CHEBI:15378"/>
        <dbReference type="ChEBI" id="CHEBI:17509"/>
        <dbReference type="ChEBI" id="CHEBI:59789"/>
        <dbReference type="ChEBI" id="CHEBI:65315"/>
        <dbReference type="ChEBI" id="CHEBI:82930"/>
        <dbReference type="EC" id="2.5.1.25"/>
    </reaction>
</comment>
<comment type="similarity">
    <text evidence="5">Belongs to the TDD superfamily. DTWD2 family.</text>
</comment>
<dbReference type="Proteomes" id="UP001054902">
    <property type="component" value="Unassembled WGS sequence"/>
</dbReference>
<protein>
    <recommendedName>
        <fullName evidence="1">tRNA-uridine aminocarboxypropyltransferase</fullName>
        <ecNumber evidence="1">2.5.1.25</ecNumber>
    </recommendedName>
</protein>
<evidence type="ECO:0000256" key="3">
    <source>
        <dbReference type="ARBA" id="ARBA00022691"/>
    </source>
</evidence>
<dbReference type="InterPro" id="IPR039262">
    <property type="entry name" value="DTWD2/TAPT"/>
</dbReference>
<keyword evidence="9" id="KW-1185">Reference proteome</keyword>
<dbReference type="EMBL" id="BLLK01000022">
    <property type="protein sequence ID" value="GFH45821.1"/>
    <property type="molecule type" value="Genomic_DNA"/>
</dbReference>
<dbReference type="InterPro" id="IPR005636">
    <property type="entry name" value="DTW"/>
</dbReference>
<proteinExistence type="inferred from homology"/>
<evidence type="ECO:0000313" key="9">
    <source>
        <dbReference type="Proteomes" id="UP001054902"/>
    </source>
</evidence>
<evidence type="ECO:0000256" key="4">
    <source>
        <dbReference type="ARBA" id="ARBA00022694"/>
    </source>
</evidence>
<evidence type="ECO:0000256" key="5">
    <source>
        <dbReference type="ARBA" id="ARBA00034489"/>
    </source>
</evidence>
<dbReference type="SMART" id="SM01144">
    <property type="entry name" value="DTW"/>
    <property type="match status" value="1"/>
</dbReference>
<accession>A0AAD3CHB4</accession>